<comment type="caution">
    <text evidence="2">The sequence shown here is derived from an EMBL/GenBank/DDBJ whole genome shotgun (WGS) entry which is preliminary data.</text>
</comment>
<reference evidence="2" key="1">
    <citation type="submission" date="2019-10" db="EMBL/GenBank/DDBJ databases">
        <authorList>
            <person name="Soares A.E.R."/>
            <person name="Aleixo A."/>
            <person name="Schneider P."/>
            <person name="Miyaki C.Y."/>
            <person name="Schneider M.P."/>
            <person name="Mello C."/>
            <person name="Vasconcelos A.T.R."/>
        </authorList>
    </citation>
    <scope>NUCLEOTIDE SEQUENCE</scope>
    <source>
        <tissue evidence="2">Muscle</tissue>
    </source>
</reference>
<evidence type="ECO:0000256" key="1">
    <source>
        <dbReference type="SAM" id="MobiDB-lite"/>
    </source>
</evidence>
<name>A0ABQ9CLJ4_9PASS</name>
<dbReference type="EMBL" id="WHWB01034741">
    <property type="protein sequence ID" value="KAJ7404888.1"/>
    <property type="molecule type" value="Genomic_DNA"/>
</dbReference>
<sequence length="115" mass="12877">MVFAAGVEYISSDICRDMNLILPLCFGVLVDEKLNMTWQCALAAQKAIRVLGYIESSLASRLREGILPLYFTPVRPNLNCNIQLWDAEHGKVMDLQEKSPKESHKASERDGAPLL</sequence>
<feature type="region of interest" description="Disordered" evidence="1">
    <location>
        <begin position="95"/>
        <end position="115"/>
    </location>
</feature>
<keyword evidence="3" id="KW-1185">Reference proteome</keyword>
<evidence type="ECO:0000313" key="2">
    <source>
        <dbReference type="EMBL" id="KAJ7404888.1"/>
    </source>
</evidence>
<gene>
    <name evidence="2" type="ORF">WISP_142911</name>
</gene>
<organism evidence="2 3">
    <name type="scientific">Willisornis vidua</name>
    <name type="common">Xingu scale-backed antbird</name>
    <dbReference type="NCBI Taxonomy" id="1566151"/>
    <lineage>
        <taxon>Eukaryota</taxon>
        <taxon>Metazoa</taxon>
        <taxon>Chordata</taxon>
        <taxon>Craniata</taxon>
        <taxon>Vertebrata</taxon>
        <taxon>Euteleostomi</taxon>
        <taxon>Archelosauria</taxon>
        <taxon>Archosauria</taxon>
        <taxon>Dinosauria</taxon>
        <taxon>Saurischia</taxon>
        <taxon>Theropoda</taxon>
        <taxon>Coelurosauria</taxon>
        <taxon>Aves</taxon>
        <taxon>Neognathae</taxon>
        <taxon>Neoaves</taxon>
        <taxon>Telluraves</taxon>
        <taxon>Australaves</taxon>
        <taxon>Passeriformes</taxon>
        <taxon>Thamnophilidae</taxon>
        <taxon>Willisornis</taxon>
    </lineage>
</organism>
<proteinExistence type="predicted"/>
<dbReference type="Proteomes" id="UP001145742">
    <property type="component" value="Unassembled WGS sequence"/>
</dbReference>
<evidence type="ECO:0000313" key="3">
    <source>
        <dbReference type="Proteomes" id="UP001145742"/>
    </source>
</evidence>
<accession>A0ABQ9CLJ4</accession>
<protein>
    <submittedName>
        <fullName evidence="2">Uncharacterized protein</fullName>
    </submittedName>
</protein>